<reference evidence="2" key="1">
    <citation type="submission" date="2021-02" db="EMBL/GenBank/DDBJ databases">
        <authorList>
            <person name="Dougan E. K."/>
            <person name="Rhodes N."/>
            <person name="Thang M."/>
            <person name="Chan C."/>
        </authorList>
    </citation>
    <scope>NUCLEOTIDE SEQUENCE</scope>
</reference>
<feature type="transmembrane region" description="Helical" evidence="1">
    <location>
        <begin position="7"/>
        <end position="27"/>
    </location>
</feature>
<gene>
    <name evidence="2" type="ORF">PGLA1383_LOCUS18440</name>
</gene>
<sequence>MLSQYEFATFVACIMGLWTLIVAMLVATACMCQRGSDCEAMAEEQVDFSKDEDSPSKRRHLACSDGLLHVMILQTDTQPQRAATLEMPAPSIRTTDCGQWFEELGIRWPEDVAGVALAELREEFPQLNPEELVTLRSY</sequence>
<evidence type="ECO:0000313" key="3">
    <source>
        <dbReference type="Proteomes" id="UP000654075"/>
    </source>
</evidence>
<evidence type="ECO:0000256" key="1">
    <source>
        <dbReference type="SAM" id="Phobius"/>
    </source>
</evidence>
<accession>A0A813EIE6</accession>
<keyword evidence="3" id="KW-1185">Reference proteome</keyword>
<protein>
    <submittedName>
        <fullName evidence="2">Uncharacterized protein</fullName>
    </submittedName>
</protein>
<dbReference type="AlphaFoldDB" id="A0A813EIE6"/>
<name>A0A813EIE6_POLGL</name>
<proteinExistence type="predicted"/>
<keyword evidence="1" id="KW-0812">Transmembrane</keyword>
<dbReference type="EMBL" id="CAJNNV010011837">
    <property type="protein sequence ID" value="CAE8600105.1"/>
    <property type="molecule type" value="Genomic_DNA"/>
</dbReference>
<keyword evidence="1" id="KW-0472">Membrane</keyword>
<comment type="caution">
    <text evidence="2">The sequence shown here is derived from an EMBL/GenBank/DDBJ whole genome shotgun (WGS) entry which is preliminary data.</text>
</comment>
<keyword evidence="1" id="KW-1133">Transmembrane helix</keyword>
<dbReference type="Proteomes" id="UP000654075">
    <property type="component" value="Unassembled WGS sequence"/>
</dbReference>
<evidence type="ECO:0000313" key="2">
    <source>
        <dbReference type="EMBL" id="CAE8600105.1"/>
    </source>
</evidence>
<organism evidence="2 3">
    <name type="scientific">Polarella glacialis</name>
    <name type="common">Dinoflagellate</name>
    <dbReference type="NCBI Taxonomy" id="89957"/>
    <lineage>
        <taxon>Eukaryota</taxon>
        <taxon>Sar</taxon>
        <taxon>Alveolata</taxon>
        <taxon>Dinophyceae</taxon>
        <taxon>Suessiales</taxon>
        <taxon>Suessiaceae</taxon>
        <taxon>Polarella</taxon>
    </lineage>
</organism>